<keyword evidence="2" id="KW-1185">Reference proteome</keyword>
<proteinExistence type="predicted"/>
<accession>K9ZWS1</accession>
<dbReference type="PATRIC" id="fig|937777.3.peg.498"/>
<dbReference type="HOGENOM" id="CLU_2989152_0_0_0"/>
<name>K9ZWS1_DEIPD</name>
<sequence>MELLFILALLFIVLLSLAVSADTRARKAERLAQQHAARLSHLERHILPKGDHWRNGR</sequence>
<gene>
    <name evidence="1" type="ordered locus">Deipe_0492</name>
</gene>
<evidence type="ECO:0000313" key="1">
    <source>
        <dbReference type="EMBL" id="AFZ66088.1"/>
    </source>
</evidence>
<dbReference type="KEGG" id="dpd:Deipe_0492"/>
<dbReference type="AlphaFoldDB" id="K9ZWS1"/>
<evidence type="ECO:0000313" key="2">
    <source>
        <dbReference type="Proteomes" id="UP000010467"/>
    </source>
</evidence>
<dbReference type="RefSeq" id="WP_015234398.1">
    <property type="nucleotide sequence ID" value="NC_019793.1"/>
</dbReference>
<dbReference type="STRING" id="937777.Deipe_0492"/>
<organism evidence="1 2">
    <name type="scientific">Deinococcus peraridilitoris (strain DSM 19664 / LMG 22246 / CIP 109416 / KR-200)</name>
    <dbReference type="NCBI Taxonomy" id="937777"/>
    <lineage>
        <taxon>Bacteria</taxon>
        <taxon>Thermotogati</taxon>
        <taxon>Deinococcota</taxon>
        <taxon>Deinococci</taxon>
        <taxon>Deinococcales</taxon>
        <taxon>Deinococcaceae</taxon>
        <taxon>Deinococcus</taxon>
    </lineage>
</organism>
<reference evidence="2" key="1">
    <citation type="submission" date="2012-03" db="EMBL/GenBank/DDBJ databases">
        <title>Complete sequence of chromosome of Deinococcus peraridilitoris DSM 19664.</title>
        <authorList>
            <person name="Lucas S."/>
            <person name="Copeland A."/>
            <person name="Lapidus A."/>
            <person name="Glavina del Rio T."/>
            <person name="Dalin E."/>
            <person name="Tice H."/>
            <person name="Bruce D."/>
            <person name="Goodwin L."/>
            <person name="Pitluck S."/>
            <person name="Peters L."/>
            <person name="Mikhailova N."/>
            <person name="Lu M."/>
            <person name="Kyrpides N."/>
            <person name="Mavromatis K."/>
            <person name="Ivanova N."/>
            <person name="Brettin T."/>
            <person name="Detter J.C."/>
            <person name="Han C."/>
            <person name="Larimer F."/>
            <person name="Land M."/>
            <person name="Hauser L."/>
            <person name="Markowitz V."/>
            <person name="Cheng J.-F."/>
            <person name="Hugenholtz P."/>
            <person name="Woyke T."/>
            <person name="Wu D."/>
            <person name="Pukall R."/>
            <person name="Steenblock K."/>
            <person name="Brambilla E."/>
            <person name="Klenk H.-P."/>
            <person name="Eisen J.A."/>
        </authorList>
    </citation>
    <scope>NUCLEOTIDE SEQUENCE [LARGE SCALE GENOMIC DNA]</scope>
    <source>
        <strain evidence="2">DSM 19664 / LMG 22246 / CIP 109416 / KR-200</strain>
    </source>
</reference>
<dbReference type="Proteomes" id="UP000010467">
    <property type="component" value="Chromosome"/>
</dbReference>
<protein>
    <submittedName>
        <fullName evidence="1">Uncharacterized protein</fullName>
    </submittedName>
</protein>
<dbReference type="EMBL" id="CP003382">
    <property type="protein sequence ID" value="AFZ66088.1"/>
    <property type="molecule type" value="Genomic_DNA"/>
</dbReference>